<dbReference type="InterPro" id="IPR009057">
    <property type="entry name" value="Homeodomain-like_sf"/>
</dbReference>
<feature type="region of interest" description="Disordered" evidence="5">
    <location>
        <begin position="206"/>
        <end position="238"/>
    </location>
</feature>
<dbReference type="Proteomes" id="UP000516380">
    <property type="component" value="Chromosome"/>
</dbReference>
<dbReference type="GO" id="GO:0000976">
    <property type="term" value="F:transcription cis-regulatory region binding"/>
    <property type="evidence" value="ECO:0007669"/>
    <property type="project" value="TreeGrafter"/>
</dbReference>
<dbReference type="InterPro" id="IPR025996">
    <property type="entry name" value="MT1864/Rv1816-like_C"/>
</dbReference>
<sequence length="238" mass="26189">MSIASLANLAVLVSPMAVNERRVREQAARRRLIISTARQLAEAEGWDAVTTRRLSDAIEYSQPVLYKHFSGMDHLAEAVAIDGFGELAEVLSAARRGRRAPKAALKRIANAYIDFADSNPALYDAMFIRATTLRFADADTPPELSNAFRELRQAVAEFADRQDVDTLAEVLWAALHGLVTLNRGGRLRPGHHAARVELLINQFTQSAQTRRRSPGLLIPSDATPPGRQDSVARTHTVT</sequence>
<keyword evidence="3" id="KW-0804">Transcription</keyword>
<dbReference type="InterPro" id="IPR050109">
    <property type="entry name" value="HTH-type_TetR-like_transc_reg"/>
</dbReference>
<keyword evidence="8" id="KW-1185">Reference proteome</keyword>
<organism evidence="7 8">
    <name type="scientific">Mycobacterium kansasii</name>
    <dbReference type="NCBI Taxonomy" id="1768"/>
    <lineage>
        <taxon>Bacteria</taxon>
        <taxon>Bacillati</taxon>
        <taxon>Actinomycetota</taxon>
        <taxon>Actinomycetes</taxon>
        <taxon>Mycobacteriales</taxon>
        <taxon>Mycobacteriaceae</taxon>
        <taxon>Mycobacterium</taxon>
    </lineage>
</organism>
<evidence type="ECO:0000313" key="8">
    <source>
        <dbReference type="Proteomes" id="UP000516380"/>
    </source>
</evidence>
<accession>A0A7G1IJ88</accession>
<feature type="DNA-binding region" description="H-T-H motif" evidence="4">
    <location>
        <begin position="50"/>
        <end position="69"/>
    </location>
</feature>
<reference evidence="7 8" key="1">
    <citation type="submission" date="2020-07" db="EMBL/GenBank/DDBJ databases">
        <title>Mycobacterium kansasii (former subtype) with zoonotic potential isolated from diseased indoor pet cat, Japan.</title>
        <authorList>
            <person name="Fukano H."/>
            <person name="Terazono T."/>
            <person name="Hoshino Y."/>
        </authorList>
    </citation>
    <scope>NUCLEOTIDE SEQUENCE [LARGE SCALE GENOMIC DNA]</scope>
    <source>
        <strain evidence="7 8">Kuro-I</strain>
    </source>
</reference>
<dbReference type="Pfam" id="PF00440">
    <property type="entry name" value="TetR_N"/>
    <property type="match status" value="1"/>
</dbReference>
<dbReference type="SUPFAM" id="SSF48498">
    <property type="entry name" value="Tetracyclin repressor-like, C-terminal domain"/>
    <property type="match status" value="1"/>
</dbReference>
<dbReference type="EMBL" id="AP023343">
    <property type="protein sequence ID" value="BCI90847.1"/>
    <property type="molecule type" value="Genomic_DNA"/>
</dbReference>
<dbReference type="PANTHER" id="PTHR30055">
    <property type="entry name" value="HTH-TYPE TRANSCRIPTIONAL REGULATOR RUTR"/>
    <property type="match status" value="1"/>
</dbReference>
<protein>
    <submittedName>
        <fullName evidence="7">TetR family transcriptional regulator</fullName>
    </submittedName>
</protein>
<evidence type="ECO:0000256" key="3">
    <source>
        <dbReference type="ARBA" id="ARBA00023163"/>
    </source>
</evidence>
<dbReference type="InterPro" id="IPR036271">
    <property type="entry name" value="Tet_transcr_reg_TetR-rel_C_sf"/>
</dbReference>
<evidence type="ECO:0000256" key="2">
    <source>
        <dbReference type="ARBA" id="ARBA00023125"/>
    </source>
</evidence>
<gene>
    <name evidence="7" type="ORF">NIIDMKKI_60530</name>
</gene>
<dbReference type="Pfam" id="PF13305">
    <property type="entry name" value="TetR_C_33"/>
    <property type="match status" value="1"/>
</dbReference>
<dbReference type="SUPFAM" id="SSF46689">
    <property type="entry name" value="Homeodomain-like"/>
    <property type="match status" value="1"/>
</dbReference>
<keyword evidence="2 4" id="KW-0238">DNA-binding</keyword>
<keyword evidence="1" id="KW-0805">Transcription regulation</keyword>
<evidence type="ECO:0000256" key="1">
    <source>
        <dbReference type="ARBA" id="ARBA00023015"/>
    </source>
</evidence>
<dbReference type="GO" id="GO:0003700">
    <property type="term" value="F:DNA-binding transcription factor activity"/>
    <property type="evidence" value="ECO:0007669"/>
    <property type="project" value="TreeGrafter"/>
</dbReference>
<dbReference type="AlphaFoldDB" id="A0A7G1IJ88"/>
<evidence type="ECO:0000259" key="6">
    <source>
        <dbReference type="PROSITE" id="PS50977"/>
    </source>
</evidence>
<feature type="domain" description="HTH tetR-type" evidence="6">
    <location>
        <begin position="27"/>
        <end position="87"/>
    </location>
</feature>
<dbReference type="PANTHER" id="PTHR30055:SF234">
    <property type="entry name" value="HTH-TYPE TRANSCRIPTIONAL REGULATOR BETI"/>
    <property type="match status" value="1"/>
</dbReference>
<evidence type="ECO:0000256" key="5">
    <source>
        <dbReference type="SAM" id="MobiDB-lite"/>
    </source>
</evidence>
<dbReference type="InterPro" id="IPR001647">
    <property type="entry name" value="HTH_TetR"/>
</dbReference>
<proteinExistence type="predicted"/>
<dbReference type="PROSITE" id="PS50977">
    <property type="entry name" value="HTH_TETR_2"/>
    <property type="match status" value="1"/>
</dbReference>
<dbReference type="Gene3D" id="1.10.357.10">
    <property type="entry name" value="Tetracycline Repressor, domain 2"/>
    <property type="match status" value="1"/>
</dbReference>
<evidence type="ECO:0000313" key="7">
    <source>
        <dbReference type="EMBL" id="BCI90847.1"/>
    </source>
</evidence>
<name>A0A7G1IJ88_MYCKA</name>
<evidence type="ECO:0000256" key="4">
    <source>
        <dbReference type="PROSITE-ProRule" id="PRU00335"/>
    </source>
</evidence>